<name>A0A1X4G514_9CYAN</name>
<comment type="caution">
    <text evidence="2">The sequence shown here is derived from an EMBL/GenBank/DDBJ whole genome shotgun (WGS) entry which is preliminary data.</text>
</comment>
<dbReference type="AlphaFoldDB" id="A0A1X4G514"/>
<evidence type="ECO:0000256" key="1">
    <source>
        <dbReference type="SAM" id="Phobius"/>
    </source>
</evidence>
<dbReference type="InterPro" id="IPR021787">
    <property type="entry name" value="DUF3352"/>
</dbReference>
<evidence type="ECO:0000313" key="2">
    <source>
        <dbReference type="EMBL" id="OSO89516.1"/>
    </source>
</evidence>
<proteinExistence type="predicted"/>
<keyword evidence="1" id="KW-0472">Membrane</keyword>
<dbReference type="Proteomes" id="UP000192997">
    <property type="component" value="Unassembled WGS sequence"/>
</dbReference>
<feature type="transmembrane region" description="Helical" evidence="1">
    <location>
        <begin position="9"/>
        <end position="29"/>
    </location>
</feature>
<evidence type="ECO:0000313" key="3">
    <source>
        <dbReference type="Proteomes" id="UP000192997"/>
    </source>
</evidence>
<dbReference type="EMBL" id="NBYN01000055">
    <property type="protein sequence ID" value="OSO89516.1"/>
    <property type="molecule type" value="Genomic_DNA"/>
</dbReference>
<protein>
    <submittedName>
        <fullName evidence="2">Metalloendopeptidase</fullName>
    </submittedName>
</protein>
<dbReference type="Pfam" id="PF11832">
    <property type="entry name" value="DUF3352"/>
    <property type="match status" value="1"/>
</dbReference>
<organism evidence="2 3">
    <name type="scientific">Cylindrospermopsis raciborskii CENA303</name>
    <dbReference type="NCBI Taxonomy" id="1170769"/>
    <lineage>
        <taxon>Bacteria</taxon>
        <taxon>Bacillati</taxon>
        <taxon>Cyanobacteriota</taxon>
        <taxon>Cyanophyceae</taxon>
        <taxon>Nostocales</taxon>
        <taxon>Aphanizomenonaceae</taxon>
        <taxon>Cylindrospermopsis</taxon>
    </lineage>
</organism>
<sequence length="541" mass="59221">MAKSKSKFLIPAVGATIVVAGGISTYVYLNSFGSDSPLEVAKLIPSNTLMVTYFNTDPQLWSKLGKFGTSQARQVVTQRLQSVNQSIFENNISYEKDIQPWIGGVTLAVLPSNPNGNLSLSAPNLLVVGIKDKFGALNFANKLRQQKTLKTEESNYKGEKIISSNNKSKSSYLCLLNNTYILLSDQKETVEKAIDTFKGQPSFANGEASKSILTQTVDLQNSLGQVYVPDYGRMIKELSASNPNGGQLQPQVLEQIKRVKSLVAKVGIDDWGLRFKAVVNLDPKLNTVEYQSSSSKILELIPEDTIGLVTGKNINRTWLSFVDESKNDPQIWQGIQQVKQQFQNNANIDLNKDIFSWMDGEFAWSAVKSNQGLLANSGFGIAMVFDTSDRPTAETTLKKLDDLARKQSLTVAQRNINNKNITEWGVPGGGILFTHGWSDQDTVFMAVGGPVGEKLADNKGQTIDKSNNFKSVISSLGKPNGGYFYLDMDKTIPIVNSISGQPLPPDANAILSSISGFGMTFHNPNKSTTQLEMLLGLKPSR</sequence>
<keyword evidence="1" id="KW-1133">Transmembrane helix</keyword>
<keyword evidence="1" id="KW-0812">Transmembrane</keyword>
<reference evidence="3" key="1">
    <citation type="submission" date="2017-04" db="EMBL/GenBank/DDBJ databases">
        <authorList>
            <person name="Abreu V.A."/>
            <person name="Popin R.V."/>
            <person name="Rigonato J."/>
            <person name="Andreote A.P."/>
            <person name="Schaker P.C."/>
            <person name="Hoff-Risseti C."/>
            <person name="Alvarenga D.O."/>
            <person name="Varani A.M."/>
            <person name="Fiore M.F."/>
        </authorList>
    </citation>
    <scope>NUCLEOTIDE SEQUENCE [LARGE SCALE GENOMIC DNA]</scope>
    <source>
        <strain evidence="3">CENA303</strain>
    </source>
</reference>
<gene>
    <name evidence="2" type="ORF">B7O87_12630</name>
</gene>
<accession>A0A1X4G514</accession>
<dbReference type="RefSeq" id="WP_085728817.1">
    <property type="nucleotide sequence ID" value="NZ_NBYN01000055.1"/>
</dbReference>